<keyword evidence="15 16" id="KW-0739">Sodium transport</keyword>
<dbReference type="InterPro" id="IPR010204">
    <property type="entry name" value="NqrC"/>
</dbReference>
<sequence>MAMNTEKNSYTIIFAIAMVVVVGSLLAFTASSLKDRISANKRTEKQQNILFAMGVTDSNDPNEFVPAEQAQELFDKYVGEEQYIVTGSTAEKTNSAFDIEVKKENDKVKQDADYQRKMPLFIGEKDGKKYYIVPMRGNGLWDAIWGYVSLDNDFKSIQGAFFDHKGETPGLGANIKESFFRDDFIGENIYDGSGSYQGVTVKKGNGDPKNERKDDNAVDALAGATITGDGVTAMVKKGIKMYLPYFETLK</sequence>
<evidence type="ECO:0000256" key="16">
    <source>
        <dbReference type="HAMAP-Rule" id="MF_00427"/>
    </source>
</evidence>
<dbReference type="SMART" id="SM00900">
    <property type="entry name" value="FMN_bind"/>
    <property type="match status" value="1"/>
</dbReference>
<dbReference type="AlphaFoldDB" id="A0A504IX33"/>
<dbReference type="NCBIfam" id="TIGR01938">
    <property type="entry name" value="nqrC"/>
    <property type="match status" value="1"/>
</dbReference>
<evidence type="ECO:0000256" key="3">
    <source>
        <dbReference type="ARBA" id="ARBA00022519"/>
    </source>
</evidence>
<evidence type="ECO:0000256" key="15">
    <source>
        <dbReference type="ARBA" id="ARBA00023201"/>
    </source>
</evidence>
<keyword evidence="12 16" id="KW-0406">Ion transport</keyword>
<accession>A0A504IX33</accession>
<keyword evidence="10 16" id="KW-0520">NAD</keyword>
<evidence type="ECO:0000256" key="14">
    <source>
        <dbReference type="ARBA" id="ARBA00023136"/>
    </source>
</evidence>
<dbReference type="GO" id="GO:0006814">
    <property type="term" value="P:sodium ion transport"/>
    <property type="evidence" value="ECO:0007669"/>
    <property type="project" value="UniProtKB-UniRule"/>
</dbReference>
<comment type="similarity">
    <text evidence="16 17">Belongs to the NqrC family.</text>
</comment>
<keyword evidence="20" id="KW-1185">Reference proteome</keyword>
<evidence type="ECO:0000256" key="8">
    <source>
        <dbReference type="ARBA" id="ARBA00022967"/>
    </source>
</evidence>
<dbReference type="EMBL" id="VFWZ01000008">
    <property type="protein sequence ID" value="TPN83037.1"/>
    <property type="molecule type" value="Genomic_DNA"/>
</dbReference>
<organism evidence="19 20">
    <name type="scientific">Aquimarina algicola</name>
    <dbReference type="NCBI Taxonomy" id="2589995"/>
    <lineage>
        <taxon>Bacteria</taxon>
        <taxon>Pseudomonadati</taxon>
        <taxon>Bacteroidota</taxon>
        <taxon>Flavobacteriia</taxon>
        <taxon>Flavobacteriales</taxon>
        <taxon>Flavobacteriaceae</taxon>
        <taxon>Aquimarina</taxon>
    </lineage>
</organism>
<comment type="catalytic activity">
    <reaction evidence="16 17">
        <text>a ubiquinone + n Na(+)(in) + NADH + H(+) = a ubiquinol + n Na(+)(out) + NAD(+)</text>
        <dbReference type="Rhea" id="RHEA:47748"/>
        <dbReference type="Rhea" id="RHEA-COMP:9565"/>
        <dbReference type="Rhea" id="RHEA-COMP:9566"/>
        <dbReference type="ChEBI" id="CHEBI:15378"/>
        <dbReference type="ChEBI" id="CHEBI:16389"/>
        <dbReference type="ChEBI" id="CHEBI:17976"/>
        <dbReference type="ChEBI" id="CHEBI:29101"/>
        <dbReference type="ChEBI" id="CHEBI:57540"/>
        <dbReference type="ChEBI" id="CHEBI:57945"/>
        <dbReference type="EC" id="7.2.1.1"/>
    </reaction>
</comment>
<comment type="caution">
    <text evidence="19">The sequence shown here is derived from an EMBL/GenBank/DDBJ whole genome shotgun (WGS) entry which is preliminary data.</text>
</comment>
<keyword evidence="13 16" id="KW-0830">Ubiquinone</keyword>
<dbReference type="PANTHER" id="PTHR37838">
    <property type="entry name" value="NA(+)-TRANSLOCATING NADH-QUINONE REDUCTASE SUBUNIT C"/>
    <property type="match status" value="1"/>
</dbReference>
<keyword evidence="8 16" id="KW-1278">Translocase</keyword>
<reference evidence="19 20" key="1">
    <citation type="submission" date="2019-06" db="EMBL/GenBank/DDBJ databases">
        <authorList>
            <person name="Meng X."/>
        </authorList>
    </citation>
    <scope>NUCLEOTIDE SEQUENCE [LARGE SCALE GENOMIC DNA]</scope>
    <source>
        <strain evidence="19 20">M625</strain>
    </source>
</reference>
<keyword evidence="3" id="KW-0997">Cell inner membrane</keyword>
<dbReference type="OrthoDB" id="9813828at2"/>
<dbReference type="NCBIfam" id="NF003753">
    <property type="entry name" value="PRK05346.2-4"/>
    <property type="match status" value="1"/>
</dbReference>
<name>A0A504IX33_9FLAO</name>
<dbReference type="GO" id="GO:0016655">
    <property type="term" value="F:oxidoreductase activity, acting on NAD(P)H, quinone or similar compound as acceptor"/>
    <property type="evidence" value="ECO:0007669"/>
    <property type="project" value="UniProtKB-UniRule"/>
</dbReference>
<dbReference type="PANTHER" id="PTHR37838:SF1">
    <property type="entry name" value="NA(+)-TRANSLOCATING NADH-QUINONE REDUCTASE SUBUNIT C"/>
    <property type="match status" value="1"/>
</dbReference>
<comment type="function">
    <text evidence="16">NQR complex catalyzes the reduction of ubiquinone-1 to ubiquinol by two successive reactions, coupled with the transport of Na(+) ions from the cytoplasm to the periplasm. NqrA to NqrE are probably involved in the second step, the conversion of ubisemiquinone to ubiquinol.</text>
</comment>
<evidence type="ECO:0000256" key="10">
    <source>
        <dbReference type="ARBA" id="ARBA00023027"/>
    </source>
</evidence>
<dbReference type="GO" id="GO:0005886">
    <property type="term" value="C:plasma membrane"/>
    <property type="evidence" value="ECO:0007669"/>
    <property type="project" value="UniProtKB-SubCell"/>
</dbReference>
<gene>
    <name evidence="16" type="primary">nqrC</name>
    <name evidence="19" type="ORF">FHK87_21685</name>
</gene>
<keyword evidence="7 16" id="KW-0812">Transmembrane</keyword>
<dbReference type="GO" id="GO:0010181">
    <property type="term" value="F:FMN binding"/>
    <property type="evidence" value="ECO:0007669"/>
    <property type="project" value="UniProtKB-UniRule"/>
</dbReference>
<keyword evidence="9 16" id="KW-1133">Transmembrane helix</keyword>
<evidence type="ECO:0000256" key="9">
    <source>
        <dbReference type="ARBA" id="ARBA00022989"/>
    </source>
</evidence>
<evidence type="ECO:0000256" key="17">
    <source>
        <dbReference type="PIRNR" id="PIRNR009437"/>
    </source>
</evidence>
<dbReference type="HAMAP" id="MF_00427">
    <property type="entry name" value="NqrC"/>
    <property type="match status" value="1"/>
</dbReference>
<keyword evidence="2 16" id="KW-1003">Cell membrane</keyword>
<dbReference type="PIRSF" id="PIRSF009437">
    <property type="entry name" value="NQR-1_subunit_C"/>
    <property type="match status" value="1"/>
</dbReference>
<evidence type="ECO:0000313" key="20">
    <source>
        <dbReference type="Proteomes" id="UP000315540"/>
    </source>
</evidence>
<keyword evidence="14 16" id="KW-0472">Membrane</keyword>
<dbReference type="Pfam" id="PF04205">
    <property type="entry name" value="FMN_bind"/>
    <property type="match status" value="1"/>
</dbReference>
<dbReference type="Proteomes" id="UP000315540">
    <property type="component" value="Unassembled WGS sequence"/>
</dbReference>
<evidence type="ECO:0000259" key="18">
    <source>
        <dbReference type="SMART" id="SM00900"/>
    </source>
</evidence>
<proteinExistence type="inferred from homology"/>
<evidence type="ECO:0000313" key="19">
    <source>
        <dbReference type="EMBL" id="TPN83037.1"/>
    </source>
</evidence>
<comment type="subcellular location">
    <subcellularLocation>
        <location evidence="16">Cell membrane</location>
        <topology evidence="16">Single-pass membrane protein</topology>
    </subcellularLocation>
</comment>
<evidence type="ECO:0000256" key="1">
    <source>
        <dbReference type="ARBA" id="ARBA00022448"/>
    </source>
</evidence>
<protein>
    <recommendedName>
        <fullName evidence="16 17">Na(+)-translocating NADH-quinone reductase subunit C</fullName>
        <shortName evidence="16 17">Na(+)-NQR subunit C</shortName>
        <shortName evidence="16 17">Na(+)-translocating NQR subunit C</shortName>
        <ecNumber evidence="16 17">7.2.1.1</ecNumber>
    </recommendedName>
    <alternativeName>
        <fullName evidence="16 17">NQR complex subunit C</fullName>
    </alternativeName>
    <alternativeName>
        <fullName evidence="16 17">NQR-1 subunit C</fullName>
    </alternativeName>
</protein>
<evidence type="ECO:0000256" key="4">
    <source>
        <dbReference type="ARBA" id="ARBA00022553"/>
    </source>
</evidence>
<evidence type="ECO:0000256" key="11">
    <source>
        <dbReference type="ARBA" id="ARBA00023053"/>
    </source>
</evidence>
<comment type="subunit">
    <text evidence="16 17">Composed of six subunits; NqrA, NqrB, NqrC, NqrD, NqrE and NqrF.</text>
</comment>
<dbReference type="InterPro" id="IPR007329">
    <property type="entry name" value="FMN-bd"/>
</dbReference>
<evidence type="ECO:0000256" key="6">
    <source>
        <dbReference type="ARBA" id="ARBA00022643"/>
    </source>
</evidence>
<evidence type="ECO:0000256" key="7">
    <source>
        <dbReference type="ARBA" id="ARBA00022692"/>
    </source>
</evidence>
<comment type="caution">
    <text evidence="16">Lacks conserved residue(s) required for the propagation of feature annotation.</text>
</comment>
<evidence type="ECO:0000256" key="13">
    <source>
        <dbReference type="ARBA" id="ARBA00023075"/>
    </source>
</evidence>
<keyword evidence="5 16" id="KW-0285">Flavoprotein</keyword>
<feature type="domain" description="FMN-binding" evidence="18">
    <location>
        <begin position="139"/>
        <end position="242"/>
    </location>
</feature>
<keyword evidence="4 16" id="KW-0597">Phosphoprotein</keyword>
<keyword evidence="6 16" id="KW-0288">FMN</keyword>
<feature type="modified residue" description="FMN phosphoryl threonine" evidence="16">
    <location>
        <position position="225"/>
    </location>
</feature>
<evidence type="ECO:0000256" key="2">
    <source>
        <dbReference type="ARBA" id="ARBA00022475"/>
    </source>
</evidence>
<keyword evidence="11 16" id="KW-0915">Sodium</keyword>
<dbReference type="EC" id="7.2.1.1" evidence="16 17"/>
<comment type="cofactor">
    <cofactor evidence="16 17">
        <name>FMN</name>
        <dbReference type="ChEBI" id="CHEBI:58210"/>
    </cofactor>
</comment>
<keyword evidence="1 16" id="KW-0813">Transport</keyword>
<feature type="transmembrane region" description="Helical" evidence="16">
    <location>
        <begin position="12"/>
        <end position="33"/>
    </location>
</feature>
<evidence type="ECO:0000256" key="5">
    <source>
        <dbReference type="ARBA" id="ARBA00022630"/>
    </source>
</evidence>
<evidence type="ECO:0000256" key="12">
    <source>
        <dbReference type="ARBA" id="ARBA00023065"/>
    </source>
</evidence>